<accession>A0ABM1E240</accession>
<dbReference type="Pfam" id="PF02893">
    <property type="entry name" value="GRAM"/>
    <property type="match status" value="1"/>
</dbReference>
<dbReference type="PANTHER" id="PTHR31606:SF1">
    <property type="entry name" value="WW DOMAIN BINDING PROTEIN 2, ISOFORM E"/>
    <property type="match status" value="1"/>
</dbReference>
<dbReference type="PANTHER" id="PTHR31606">
    <property type="entry name" value="WW DOMAIN BINDING PROTEIN 2, ISOFORM E"/>
    <property type="match status" value="1"/>
</dbReference>
<dbReference type="GeneID" id="106808181"/>
<evidence type="ECO:0000256" key="1">
    <source>
        <dbReference type="SAM" id="MobiDB-lite"/>
    </source>
</evidence>
<keyword evidence="3" id="KW-1185">Reference proteome</keyword>
<dbReference type="Proteomes" id="UP000695022">
    <property type="component" value="Unplaced"/>
</dbReference>
<sequence>MSLNTSHNRGGVIIYNGERILLYCDAVDMKIESNTDVDHFKGNHKGRVYLTTHRMIFTSVSDKDMLQSFSMPFMCIKELELEQPVFGANFIKGKVLSQPGGNWNGQAKFKLHFMHGGAIEYGQALLKAGRMACSRGMAQQPPPYVPPPASFQQAPPPMYMPPPQGYGFQLPTDTFPTAPLANGPGVYMYDAPPPYPGIYETTPQQAPSAAAAKAQEAAQSQPNNAYYNPSNPHNVYMPQQPGAGMQQPPPYNPTSNGYPQQAPPYPQQAPAYGYPQQSPAYPQQAPAYPQQSPAYPQQSPAYPQQAPAYPQQSPAYPQQSPAYPQQSPAYPQQAPAYPQQAPASGYPQQAPAYGYPQQGATGQGPPYSGQTLPSYEEVSRDKKND</sequence>
<evidence type="ECO:0000313" key="3">
    <source>
        <dbReference type="Proteomes" id="UP000695022"/>
    </source>
</evidence>
<evidence type="ECO:0000313" key="4">
    <source>
        <dbReference type="RefSeq" id="XP_014666261.1"/>
    </source>
</evidence>
<dbReference type="InterPro" id="IPR011993">
    <property type="entry name" value="PH-like_dom_sf"/>
</dbReference>
<reference evidence="4" key="1">
    <citation type="submission" date="2025-08" db="UniProtKB">
        <authorList>
            <consortium name="RefSeq"/>
        </authorList>
    </citation>
    <scope>IDENTIFICATION</scope>
</reference>
<feature type="compositionally biased region" description="Low complexity" evidence="1">
    <location>
        <begin position="203"/>
        <end position="222"/>
    </location>
</feature>
<protein>
    <submittedName>
        <fullName evidence="4">WW domain-binding protein 2-like isoform X1</fullName>
    </submittedName>
</protein>
<feature type="domain" description="GRAM" evidence="2">
    <location>
        <begin position="33"/>
        <end position="127"/>
    </location>
</feature>
<dbReference type="RefSeq" id="XP_014666261.1">
    <property type="nucleotide sequence ID" value="XM_014810775.1"/>
</dbReference>
<evidence type="ECO:0000259" key="2">
    <source>
        <dbReference type="Pfam" id="PF02893"/>
    </source>
</evidence>
<proteinExistence type="predicted"/>
<dbReference type="InterPro" id="IPR004182">
    <property type="entry name" value="GRAM"/>
</dbReference>
<feature type="compositionally biased region" description="Polar residues" evidence="1">
    <location>
        <begin position="223"/>
        <end position="233"/>
    </location>
</feature>
<feature type="compositionally biased region" description="Low complexity" evidence="1">
    <location>
        <begin position="268"/>
        <end position="360"/>
    </location>
</feature>
<dbReference type="Gene3D" id="2.30.29.30">
    <property type="entry name" value="Pleckstrin-homology domain (PH domain)/Phosphotyrosine-binding domain (PTB)"/>
    <property type="match status" value="1"/>
</dbReference>
<organism evidence="3 4">
    <name type="scientific">Priapulus caudatus</name>
    <name type="common">Priapulid worm</name>
    <dbReference type="NCBI Taxonomy" id="37621"/>
    <lineage>
        <taxon>Eukaryota</taxon>
        <taxon>Metazoa</taxon>
        <taxon>Ecdysozoa</taxon>
        <taxon>Scalidophora</taxon>
        <taxon>Priapulida</taxon>
        <taxon>Priapulimorpha</taxon>
        <taxon>Priapulimorphida</taxon>
        <taxon>Priapulidae</taxon>
        <taxon>Priapulus</taxon>
    </lineage>
</organism>
<name>A0ABM1E240_PRICU</name>
<feature type="region of interest" description="Disordered" evidence="1">
    <location>
        <begin position="198"/>
        <end position="385"/>
    </location>
</feature>
<dbReference type="SUPFAM" id="SSF50729">
    <property type="entry name" value="PH domain-like"/>
    <property type="match status" value="1"/>
</dbReference>
<feature type="compositionally biased region" description="Low complexity" evidence="1">
    <location>
        <begin position="237"/>
        <end position="246"/>
    </location>
</feature>
<dbReference type="InterPro" id="IPR044852">
    <property type="entry name" value="WBP2-like"/>
</dbReference>
<dbReference type="CDD" id="cd13214">
    <property type="entry name" value="PH-GRAM_WBP2"/>
    <property type="match status" value="1"/>
</dbReference>
<gene>
    <name evidence="4" type="primary">LOC106808181</name>
</gene>